<sequence length="173" mass="18430" precursor="true">MAMVVVSILMVGISPVLGFAFATRVQARRIELASRAANSYISAVRADPTNEDLVDLNPGNPNAGPTSPDDLFCVDNDGSGGCETDSPTDMIVQGIGINCSNELEDGYELIVRVYRADAFAQSEGPRGSGHVASSRVGLADPRDPLVEVRTEISPSSNNVFSSLQRRLAECRED</sequence>
<evidence type="ECO:0000313" key="1">
    <source>
        <dbReference type="EMBL" id="EDZ92187.1"/>
    </source>
</evidence>
<protein>
    <recommendedName>
        <fullName evidence="3">Type II secretion system protein</fullName>
    </recommendedName>
</protein>
<dbReference type="EMBL" id="ABYK01000064">
    <property type="protein sequence ID" value="EDZ92187.1"/>
    <property type="molecule type" value="Genomic_DNA"/>
</dbReference>
<gene>
    <name evidence="1" type="ORF">AmaxDRAFT_5070</name>
</gene>
<dbReference type="Proteomes" id="UP000004061">
    <property type="component" value="Unassembled WGS sequence"/>
</dbReference>
<evidence type="ECO:0000313" key="2">
    <source>
        <dbReference type="Proteomes" id="UP000004061"/>
    </source>
</evidence>
<reference evidence="1 2" key="1">
    <citation type="journal article" date="2011" name="Appl. Environ. Microbiol.">
        <title>Contribution of a Sodium Ion Gradient to Energy Conservation during Fermentation in the Cyanobacterium Arthrospira (Spirulina) maxima CS-328.</title>
        <authorList>
            <person name="Carrieri D."/>
            <person name="Ananyev G."/>
            <person name="Lenz O."/>
            <person name="Bryant D.A."/>
            <person name="Dismukes G.C."/>
        </authorList>
    </citation>
    <scope>NUCLEOTIDE SEQUENCE [LARGE SCALE GENOMIC DNA]</scope>
    <source>
        <strain evidence="1 2">CS-328</strain>
    </source>
</reference>
<dbReference type="AlphaFoldDB" id="B5W8H0"/>
<accession>B5W8H0</accession>
<organism evidence="1 2">
    <name type="scientific">Limnospira maxima CS-328</name>
    <dbReference type="NCBI Taxonomy" id="513049"/>
    <lineage>
        <taxon>Bacteria</taxon>
        <taxon>Bacillati</taxon>
        <taxon>Cyanobacteriota</taxon>
        <taxon>Cyanophyceae</taxon>
        <taxon>Oscillatoriophycideae</taxon>
        <taxon>Oscillatoriales</taxon>
        <taxon>Sirenicapillariaceae</taxon>
        <taxon>Limnospira</taxon>
    </lineage>
</organism>
<keyword evidence="2" id="KW-1185">Reference proteome</keyword>
<name>B5W8H0_LIMMA</name>
<comment type="caution">
    <text evidence="1">The sequence shown here is derived from an EMBL/GenBank/DDBJ whole genome shotgun (WGS) entry which is preliminary data.</text>
</comment>
<proteinExistence type="predicted"/>
<evidence type="ECO:0008006" key="3">
    <source>
        <dbReference type="Google" id="ProtNLM"/>
    </source>
</evidence>